<dbReference type="SUPFAM" id="SSF53850">
    <property type="entry name" value="Periplasmic binding protein-like II"/>
    <property type="match status" value="1"/>
</dbReference>
<comment type="caution">
    <text evidence="8">The sequence shown here is derived from an EMBL/GenBank/DDBJ whole genome shotgun (WGS) entry which is preliminary data.</text>
</comment>
<dbReference type="PANTHER" id="PTHR30427">
    <property type="entry name" value="TRANSCRIPTIONAL ACTIVATOR PROTEIN LYSR"/>
    <property type="match status" value="1"/>
</dbReference>
<dbReference type="EMBL" id="QRGO01000001">
    <property type="protein sequence ID" value="RDV04302.1"/>
    <property type="molecule type" value="Genomic_DNA"/>
</dbReference>
<organism evidence="8 9">
    <name type="scientific">Undibacter mobilis</name>
    <dbReference type="NCBI Taxonomy" id="2292256"/>
    <lineage>
        <taxon>Bacteria</taxon>
        <taxon>Pseudomonadati</taxon>
        <taxon>Pseudomonadota</taxon>
        <taxon>Alphaproteobacteria</taxon>
        <taxon>Hyphomicrobiales</taxon>
        <taxon>Nitrobacteraceae</taxon>
        <taxon>Undibacter</taxon>
    </lineage>
</organism>
<protein>
    <submittedName>
        <fullName evidence="8">LysR family transcriptional regulator</fullName>
    </submittedName>
</protein>
<evidence type="ECO:0000313" key="9">
    <source>
        <dbReference type="Proteomes" id="UP000263993"/>
    </source>
</evidence>
<name>A0A371B9T9_9BRAD</name>
<dbReference type="OrthoDB" id="7840053at2"/>
<dbReference type="PRINTS" id="PR00039">
    <property type="entry name" value="HTHLYSR"/>
</dbReference>
<dbReference type="InterPro" id="IPR005119">
    <property type="entry name" value="LysR_subst-bd"/>
</dbReference>
<comment type="similarity">
    <text evidence="2">Belongs to the LysR transcriptional regulatory family.</text>
</comment>
<dbReference type="Gene3D" id="3.40.190.290">
    <property type="match status" value="1"/>
</dbReference>
<keyword evidence="9" id="KW-1185">Reference proteome</keyword>
<evidence type="ECO:0000256" key="4">
    <source>
        <dbReference type="ARBA" id="ARBA00023125"/>
    </source>
</evidence>
<dbReference type="InterPro" id="IPR036388">
    <property type="entry name" value="WH-like_DNA-bd_sf"/>
</dbReference>
<evidence type="ECO:0000259" key="7">
    <source>
        <dbReference type="PROSITE" id="PS50931"/>
    </source>
</evidence>
<feature type="signal peptide" evidence="6">
    <location>
        <begin position="1"/>
        <end position="20"/>
    </location>
</feature>
<dbReference type="Gene3D" id="1.10.10.10">
    <property type="entry name" value="Winged helix-like DNA-binding domain superfamily/Winged helix DNA-binding domain"/>
    <property type="match status" value="1"/>
</dbReference>
<dbReference type="Proteomes" id="UP000263993">
    <property type="component" value="Unassembled WGS sequence"/>
</dbReference>
<dbReference type="AlphaFoldDB" id="A0A371B9T9"/>
<comment type="function">
    <text evidence="1">NodD regulates the expression of the nodABCFE genes which encode other nodulation proteins. NodD is also a negative regulator of its own expression. Binds flavonoids as inducers.</text>
</comment>
<dbReference type="InterPro" id="IPR037424">
    <property type="entry name" value="NocR_PBP2"/>
</dbReference>
<dbReference type="InterPro" id="IPR036390">
    <property type="entry name" value="WH_DNA-bd_sf"/>
</dbReference>
<keyword evidence="5" id="KW-0804">Transcription</keyword>
<accession>A0A371B9T9</accession>
<dbReference type="SUPFAM" id="SSF46785">
    <property type="entry name" value="Winged helix' DNA-binding domain"/>
    <property type="match status" value="1"/>
</dbReference>
<evidence type="ECO:0000313" key="8">
    <source>
        <dbReference type="EMBL" id="RDV04302.1"/>
    </source>
</evidence>
<dbReference type="GO" id="GO:0003700">
    <property type="term" value="F:DNA-binding transcription factor activity"/>
    <property type="evidence" value="ECO:0007669"/>
    <property type="project" value="InterPro"/>
</dbReference>
<gene>
    <name evidence="8" type="ORF">DXH78_06740</name>
</gene>
<dbReference type="GO" id="GO:0043565">
    <property type="term" value="F:sequence-specific DNA binding"/>
    <property type="evidence" value="ECO:0007669"/>
    <property type="project" value="TreeGrafter"/>
</dbReference>
<sequence length="300" mass="32826">MNLLYFAAFRAVMLTGTVSAAAELLGRSQPAVSRLLDKLEAELGVPLFERRRGLVTPTSVARLLLDEIERAYVSLDSLKSFAARVAEGESSRIDTAIMPALALGFLPRLLAEFQKDWPKTKILMHVTVSARIEEWAASQQIDFGLAETPFRRSGFRIEHFSDTPYVAAVPSDHPLADKSRIEPADLVGVPFISWASVTSGGQLVAQAFRTCGVKYEPAFETTVSFVVHQMVRNGAGVGLIDPYTAISESDARVRIIPFTPTIPFNVALLRPESRPASRAVDALLDLLASQRDAALYSLPR</sequence>
<evidence type="ECO:0000256" key="3">
    <source>
        <dbReference type="ARBA" id="ARBA00023015"/>
    </source>
</evidence>
<proteinExistence type="inferred from homology"/>
<dbReference type="Pfam" id="PF00126">
    <property type="entry name" value="HTH_1"/>
    <property type="match status" value="1"/>
</dbReference>
<dbReference type="CDD" id="cd08415">
    <property type="entry name" value="PBP2_LysR_opines_like"/>
    <property type="match status" value="1"/>
</dbReference>
<evidence type="ECO:0000256" key="5">
    <source>
        <dbReference type="ARBA" id="ARBA00023163"/>
    </source>
</evidence>
<evidence type="ECO:0000256" key="2">
    <source>
        <dbReference type="ARBA" id="ARBA00009437"/>
    </source>
</evidence>
<keyword evidence="3" id="KW-0805">Transcription regulation</keyword>
<evidence type="ECO:0000256" key="6">
    <source>
        <dbReference type="SAM" id="SignalP"/>
    </source>
</evidence>
<dbReference type="RefSeq" id="WP_115516329.1">
    <property type="nucleotide sequence ID" value="NZ_QRGO01000001.1"/>
</dbReference>
<keyword evidence="4" id="KW-0238">DNA-binding</keyword>
<keyword evidence="6" id="KW-0732">Signal</keyword>
<dbReference type="Pfam" id="PF03466">
    <property type="entry name" value="LysR_substrate"/>
    <property type="match status" value="1"/>
</dbReference>
<feature type="domain" description="HTH lysR-type" evidence="7">
    <location>
        <begin position="1"/>
        <end position="58"/>
    </location>
</feature>
<feature type="chain" id="PRO_5016828410" evidence="6">
    <location>
        <begin position="21"/>
        <end position="300"/>
    </location>
</feature>
<dbReference type="InterPro" id="IPR000847">
    <property type="entry name" value="LysR_HTH_N"/>
</dbReference>
<reference evidence="9" key="1">
    <citation type="submission" date="2018-08" db="EMBL/GenBank/DDBJ databases">
        <authorList>
            <person name="Kim S.-J."/>
            <person name="Jung G.-Y."/>
        </authorList>
    </citation>
    <scope>NUCLEOTIDE SEQUENCE [LARGE SCALE GENOMIC DNA]</scope>
    <source>
        <strain evidence="9">GY_H</strain>
    </source>
</reference>
<evidence type="ECO:0000256" key="1">
    <source>
        <dbReference type="ARBA" id="ARBA00003502"/>
    </source>
</evidence>
<dbReference type="GO" id="GO:0010628">
    <property type="term" value="P:positive regulation of gene expression"/>
    <property type="evidence" value="ECO:0007669"/>
    <property type="project" value="TreeGrafter"/>
</dbReference>
<dbReference type="PANTHER" id="PTHR30427:SF1">
    <property type="entry name" value="TRANSCRIPTIONAL ACTIVATOR PROTEIN LYSR"/>
    <property type="match status" value="1"/>
</dbReference>
<dbReference type="PROSITE" id="PS50931">
    <property type="entry name" value="HTH_LYSR"/>
    <property type="match status" value="1"/>
</dbReference>